<feature type="domain" description="DAGKc" evidence="1">
    <location>
        <begin position="42"/>
        <end position="127"/>
    </location>
</feature>
<name>A0A2M7XGB6_9BACT</name>
<comment type="caution">
    <text evidence="2">The sequence shown here is derived from an EMBL/GenBank/DDBJ whole genome shotgun (WGS) entry which is preliminary data.</text>
</comment>
<organism evidence="2 3">
    <name type="scientific">Candidatus Uhrbacteria bacterium CG_4_9_14_3_um_filter_41_35</name>
    <dbReference type="NCBI Taxonomy" id="1975034"/>
    <lineage>
        <taxon>Bacteria</taxon>
        <taxon>Candidatus Uhriibacteriota</taxon>
    </lineage>
</organism>
<accession>A0A2M7XGB6</accession>
<dbReference type="Gene3D" id="3.40.50.10330">
    <property type="entry name" value="Probable inorganic polyphosphate/atp-NAD kinase, domain 1"/>
    <property type="match status" value="1"/>
</dbReference>
<dbReference type="InterPro" id="IPR017438">
    <property type="entry name" value="ATP-NAD_kinase_N"/>
</dbReference>
<dbReference type="PROSITE" id="PS50146">
    <property type="entry name" value="DAGK"/>
    <property type="match status" value="1"/>
</dbReference>
<sequence>MYYYVYDEFVQDAKYERELANIETRLTDLGISGKIARLALFRDASELIRDASLKGAKTIIAVGNDLTLRKVIDAAADHRSVLGIIPLGKDGNFIASMLGIPNGVAACDVISARMVEAIDTGVINGHRFINSCMIDNGAGMEIDCGRKFKVFPVKKCSIEIRNLAIEDETVPAANPADGKIELVIRTVNRSLFSRKKVKSTVVPVKELTMSGENTVRIRVDGEQFEGKEFRISVLASHLKLIIGKERKF</sequence>
<dbReference type="Proteomes" id="UP000231263">
    <property type="component" value="Unassembled WGS sequence"/>
</dbReference>
<reference evidence="3" key="1">
    <citation type="submission" date="2017-09" db="EMBL/GenBank/DDBJ databases">
        <title>Depth-based differentiation of microbial function through sediment-hosted aquifers and enrichment of novel symbionts in the deep terrestrial subsurface.</title>
        <authorList>
            <person name="Probst A.J."/>
            <person name="Ladd B."/>
            <person name="Jarett J.K."/>
            <person name="Geller-Mcgrath D.E."/>
            <person name="Sieber C.M.K."/>
            <person name="Emerson J.B."/>
            <person name="Anantharaman K."/>
            <person name="Thomas B.C."/>
            <person name="Malmstrom R."/>
            <person name="Stieglmeier M."/>
            <person name="Klingl A."/>
            <person name="Woyke T."/>
            <person name="Ryan C.M."/>
            <person name="Banfield J.F."/>
        </authorList>
    </citation>
    <scope>NUCLEOTIDE SEQUENCE [LARGE SCALE GENOMIC DNA]</scope>
</reference>
<evidence type="ECO:0000313" key="2">
    <source>
        <dbReference type="EMBL" id="PJA46914.1"/>
    </source>
</evidence>
<evidence type="ECO:0000259" key="1">
    <source>
        <dbReference type="PROSITE" id="PS50146"/>
    </source>
</evidence>
<dbReference type="SUPFAM" id="SSF111331">
    <property type="entry name" value="NAD kinase/diacylglycerol kinase-like"/>
    <property type="match status" value="1"/>
</dbReference>
<dbReference type="EMBL" id="PFWT01000006">
    <property type="protein sequence ID" value="PJA46914.1"/>
    <property type="molecule type" value="Genomic_DNA"/>
</dbReference>
<dbReference type="InterPro" id="IPR016064">
    <property type="entry name" value="NAD/diacylglycerol_kinase_sf"/>
</dbReference>
<protein>
    <recommendedName>
        <fullName evidence="1">DAGKc domain-containing protein</fullName>
    </recommendedName>
</protein>
<gene>
    <name evidence="2" type="ORF">CO173_00800</name>
</gene>
<dbReference type="Pfam" id="PF00781">
    <property type="entry name" value="DAGK_cat"/>
    <property type="match status" value="1"/>
</dbReference>
<evidence type="ECO:0000313" key="3">
    <source>
        <dbReference type="Proteomes" id="UP000231263"/>
    </source>
</evidence>
<proteinExistence type="predicted"/>
<dbReference type="InterPro" id="IPR001206">
    <property type="entry name" value="Diacylglycerol_kinase_cat_dom"/>
</dbReference>
<dbReference type="AlphaFoldDB" id="A0A2M7XGB6"/>
<dbReference type="GO" id="GO:0016301">
    <property type="term" value="F:kinase activity"/>
    <property type="evidence" value="ECO:0007669"/>
    <property type="project" value="InterPro"/>
</dbReference>